<protein>
    <submittedName>
        <fullName evidence="1">Uncharacterized protein</fullName>
    </submittedName>
</protein>
<comment type="caution">
    <text evidence="1">The sequence shown here is derived from an EMBL/GenBank/DDBJ whole genome shotgun (WGS) entry which is preliminary data.</text>
</comment>
<accession>A0A0F9VWR4</accession>
<dbReference type="AlphaFoldDB" id="A0A0F9VWR4"/>
<name>A0A0F9VWR4_9ZZZZ</name>
<proteinExistence type="predicted"/>
<gene>
    <name evidence="1" type="ORF">LCGC14_0044800</name>
</gene>
<evidence type="ECO:0000313" key="1">
    <source>
        <dbReference type="EMBL" id="KKO08540.1"/>
    </source>
</evidence>
<reference evidence="1" key="1">
    <citation type="journal article" date="2015" name="Nature">
        <title>Complex archaea that bridge the gap between prokaryotes and eukaryotes.</title>
        <authorList>
            <person name="Spang A."/>
            <person name="Saw J.H."/>
            <person name="Jorgensen S.L."/>
            <person name="Zaremba-Niedzwiedzka K."/>
            <person name="Martijn J."/>
            <person name="Lind A.E."/>
            <person name="van Eijk R."/>
            <person name="Schleper C."/>
            <person name="Guy L."/>
            <person name="Ettema T.J."/>
        </authorList>
    </citation>
    <scope>NUCLEOTIDE SEQUENCE</scope>
</reference>
<dbReference type="EMBL" id="LAZR01000009">
    <property type="protein sequence ID" value="KKO08540.1"/>
    <property type="molecule type" value="Genomic_DNA"/>
</dbReference>
<sequence length="111" mass="12145">MRNLILSTVFGLLALPAVAGSIQGTWASDPQHCSGVYPETQVRISGNEIKFIESACKLTNPTALRNMPEAKLYDMVCSGEGSTWSERVFIGTDYKGLMIYSRGTARSYQSC</sequence>
<organism evidence="1">
    <name type="scientific">marine sediment metagenome</name>
    <dbReference type="NCBI Taxonomy" id="412755"/>
    <lineage>
        <taxon>unclassified sequences</taxon>
        <taxon>metagenomes</taxon>
        <taxon>ecological metagenomes</taxon>
    </lineage>
</organism>